<gene>
    <name evidence="2" type="ORF">NCTC11421_02407</name>
</gene>
<dbReference type="AlphaFoldDB" id="A0A378W059"/>
<evidence type="ECO:0000256" key="1">
    <source>
        <dbReference type="SAM" id="Phobius"/>
    </source>
</evidence>
<name>A0A378W059_NEIGO</name>
<evidence type="ECO:0000313" key="2">
    <source>
        <dbReference type="EMBL" id="SUA24408.1"/>
    </source>
</evidence>
<sequence length="70" mass="7916">MPSEPSDGIPFIFIRLFVFDGVSGTIAAVRLFNRIFSLDNIVIVENPSFLPDWFMLKKFPHLLPATLPLP</sequence>
<organism evidence="2">
    <name type="scientific">Neisseria gonorrhoeae</name>
    <dbReference type="NCBI Taxonomy" id="485"/>
    <lineage>
        <taxon>Bacteria</taxon>
        <taxon>Pseudomonadati</taxon>
        <taxon>Pseudomonadota</taxon>
        <taxon>Betaproteobacteria</taxon>
        <taxon>Neisseriales</taxon>
        <taxon>Neisseriaceae</taxon>
        <taxon>Neisseria</taxon>
    </lineage>
</organism>
<keyword evidence="1" id="KW-0472">Membrane</keyword>
<accession>A0A378W059</accession>
<reference evidence="2" key="1">
    <citation type="submission" date="2018-06" db="EMBL/GenBank/DDBJ databases">
        <authorList>
            <consortium name="Pathogen Informatics"/>
            <person name="Doyle S."/>
        </authorList>
    </citation>
    <scope>NUCLEOTIDE SEQUENCE [LARGE SCALE GENOMIC DNA]</scope>
    <source>
        <strain evidence="2">NCTC11421</strain>
    </source>
</reference>
<protein>
    <submittedName>
        <fullName evidence="2">Uncharacterized protein</fullName>
    </submittedName>
</protein>
<keyword evidence="1" id="KW-1133">Transmembrane helix</keyword>
<dbReference type="EMBL" id="UGRI01000001">
    <property type="protein sequence ID" value="SUA24408.1"/>
    <property type="molecule type" value="Genomic_DNA"/>
</dbReference>
<keyword evidence="1" id="KW-0812">Transmembrane</keyword>
<proteinExistence type="predicted"/>
<feature type="transmembrane region" description="Helical" evidence="1">
    <location>
        <begin position="12"/>
        <end position="32"/>
    </location>
</feature>